<organism evidence="2">
    <name type="scientific">Escherichia coli</name>
    <dbReference type="NCBI Taxonomy" id="562"/>
    <lineage>
        <taxon>Bacteria</taxon>
        <taxon>Pseudomonadati</taxon>
        <taxon>Pseudomonadota</taxon>
        <taxon>Gammaproteobacteria</taxon>
        <taxon>Enterobacterales</taxon>
        <taxon>Enterobacteriaceae</taxon>
        <taxon>Escherichia</taxon>
    </lineage>
</organism>
<sequence>MLASDTAGMNFIVFSPRLKLYIYTVLFCGGRFFSSHLVAVVCNHLLFLQKQGNFRRITASPENRYLIKCNILKYSVFILSGVIMNTGLRQVLRYAGVPVDAAEPVRRQFGSRLILIVTVALLPLLIVDVPQWIFVLSQIIWGSGMYIGISVASDKPDRR</sequence>
<feature type="transmembrane region" description="Helical" evidence="1">
    <location>
        <begin position="20"/>
        <end position="46"/>
    </location>
</feature>
<accession>A0A2R4PEN4</accession>
<protein>
    <submittedName>
        <fullName evidence="2">Uncharacterized protein</fullName>
    </submittedName>
</protein>
<feature type="transmembrane region" description="Helical" evidence="1">
    <location>
        <begin position="132"/>
        <end position="152"/>
    </location>
</feature>
<geneLocation type="plasmid" evidence="2">
    <name>pAMA1416</name>
</geneLocation>
<evidence type="ECO:0000256" key="1">
    <source>
        <dbReference type="SAM" id="Phobius"/>
    </source>
</evidence>
<keyword evidence="1" id="KW-1133">Transmembrane helix</keyword>
<keyword evidence="1" id="KW-0812">Transmembrane</keyword>
<keyword evidence="1" id="KW-0472">Membrane</keyword>
<dbReference type="AlphaFoldDB" id="A0A2R4PEN4"/>
<feature type="transmembrane region" description="Helical" evidence="1">
    <location>
        <begin position="109"/>
        <end position="126"/>
    </location>
</feature>
<keyword evidence="2" id="KW-0614">Plasmid</keyword>
<proteinExistence type="predicted"/>
<evidence type="ECO:0000313" key="2">
    <source>
        <dbReference type="EMBL" id="AVX50126.1"/>
    </source>
</evidence>
<reference evidence="2" key="1">
    <citation type="submission" date="2017-11" db="EMBL/GenBank/DDBJ databases">
        <title>Comparison of blaNDM-1 plasmids.</title>
        <authorList>
            <person name="Hasman H."/>
            <person name="Overballe-Petersen S."/>
            <person name="Hansen F."/>
            <person name="Hammerum A.M."/>
        </authorList>
    </citation>
    <scope>NUCLEOTIDE SEQUENCE</scope>
    <source>
        <strain evidence="2">AMA1416</strain>
        <plasmid evidence="2">pAMA1416</plasmid>
    </source>
</reference>
<name>A0A2R4PEN4_ECOLX</name>
<dbReference type="EMBL" id="MG462728">
    <property type="protein sequence ID" value="AVX50126.1"/>
    <property type="molecule type" value="Genomic_DNA"/>
</dbReference>